<keyword evidence="1" id="KW-0812">Transmembrane</keyword>
<gene>
    <name evidence="2" type="ORF">CLUP02_00295</name>
</gene>
<dbReference type="RefSeq" id="XP_049135304.1">
    <property type="nucleotide sequence ID" value="XM_049279347.1"/>
</dbReference>
<feature type="transmembrane region" description="Helical" evidence="1">
    <location>
        <begin position="32"/>
        <end position="50"/>
    </location>
</feature>
<keyword evidence="1" id="KW-0472">Membrane</keyword>
<dbReference type="GeneID" id="73334357"/>
<dbReference type="AlphaFoldDB" id="A0A9Q8SAJ6"/>
<reference evidence="2" key="1">
    <citation type="journal article" date="2021" name="Mol. Plant Microbe Interact.">
        <title>Complete Genome Sequence of the Plant-Pathogenic Fungus Colletotrichum lupini.</title>
        <authorList>
            <person name="Baroncelli R."/>
            <person name="Pensec F."/>
            <person name="Da Lio D."/>
            <person name="Boufleur T."/>
            <person name="Vicente I."/>
            <person name="Sarrocco S."/>
            <person name="Picot A."/>
            <person name="Baraldi E."/>
            <person name="Sukno S."/>
            <person name="Thon M."/>
            <person name="Le Floch G."/>
        </authorList>
    </citation>
    <scope>NUCLEOTIDE SEQUENCE</scope>
    <source>
        <strain evidence="2">IMI 504893</strain>
    </source>
</reference>
<dbReference type="KEGG" id="clup:CLUP02_00295"/>
<keyword evidence="1" id="KW-1133">Transmembrane helix</keyword>
<evidence type="ECO:0000313" key="2">
    <source>
        <dbReference type="EMBL" id="UQC73650.1"/>
    </source>
</evidence>
<evidence type="ECO:0000256" key="1">
    <source>
        <dbReference type="SAM" id="Phobius"/>
    </source>
</evidence>
<protein>
    <submittedName>
        <fullName evidence="2">Uncharacterized protein</fullName>
    </submittedName>
</protein>
<name>A0A9Q8SAJ6_9PEZI</name>
<sequence length="106" mass="11855">MGHKWERGGSVLTRLYNKSSVRWESGSERSGWIFLYSFLGLFFFSFWSSLGNNTGVSGSSGFGFLSGGSVGHAVLHEAVLLVFLGIACQLVWELNFFFLFMYGNDF</sequence>
<keyword evidence="3" id="KW-1185">Reference proteome</keyword>
<accession>A0A9Q8SAJ6</accession>
<evidence type="ECO:0000313" key="3">
    <source>
        <dbReference type="Proteomes" id="UP000830671"/>
    </source>
</evidence>
<proteinExistence type="predicted"/>
<dbReference type="EMBL" id="CP019471">
    <property type="protein sequence ID" value="UQC73650.1"/>
    <property type="molecule type" value="Genomic_DNA"/>
</dbReference>
<dbReference type="Proteomes" id="UP000830671">
    <property type="component" value="Chromosome 1"/>
</dbReference>
<feature type="transmembrane region" description="Helical" evidence="1">
    <location>
        <begin position="78"/>
        <end position="102"/>
    </location>
</feature>
<organism evidence="2 3">
    <name type="scientific">Colletotrichum lupini</name>
    <dbReference type="NCBI Taxonomy" id="145971"/>
    <lineage>
        <taxon>Eukaryota</taxon>
        <taxon>Fungi</taxon>
        <taxon>Dikarya</taxon>
        <taxon>Ascomycota</taxon>
        <taxon>Pezizomycotina</taxon>
        <taxon>Sordariomycetes</taxon>
        <taxon>Hypocreomycetidae</taxon>
        <taxon>Glomerellales</taxon>
        <taxon>Glomerellaceae</taxon>
        <taxon>Colletotrichum</taxon>
        <taxon>Colletotrichum acutatum species complex</taxon>
    </lineage>
</organism>